<dbReference type="OrthoDB" id="277306at2"/>
<keyword evidence="3" id="KW-1185">Reference proteome</keyword>
<dbReference type="RefSeq" id="WP_076344691.1">
    <property type="nucleotide sequence ID" value="NZ_CP019082.1"/>
</dbReference>
<dbReference type="AlphaFoldDB" id="A0A1U7CMV4"/>
<feature type="transmembrane region" description="Helical" evidence="1">
    <location>
        <begin position="20"/>
        <end position="39"/>
    </location>
</feature>
<dbReference type="EMBL" id="CP019082">
    <property type="protein sequence ID" value="APW60213.1"/>
    <property type="molecule type" value="Genomic_DNA"/>
</dbReference>
<keyword evidence="1" id="KW-0472">Membrane</keyword>
<dbReference type="GO" id="GO:0016788">
    <property type="term" value="F:hydrolase activity, acting on ester bonds"/>
    <property type="evidence" value="ECO:0007669"/>
    <property type="project" value="UniProtKB-ARBA"/>
</dbReference>
<dbReference type="Proteomes" id="UP000186309">
    <property type="component" value="Chromosome"/>
</dbReference>
<name>A0A1U7CMV4_9BACT</name>
<dbReference type="STRING" id="1387353.BSF38_01679"/>
<keyword evidence="1" id="KW-0812">Transmembrane</keyword>
<protein>
    <recommendedName>
        <fullName evidence="4">SGNH hydrolase-type esterase domain-containing protein</fullName>
    </recommendedName>
</protein>
<evidence type="ECO:0000313" key="2">
    <source>
        <dbReference type="EMBL" id="APW60213.1"/>
    </source>
</evidence>
<evidence type="ECO:0008006" key="4">
    <source>
        <dbReference type="Google" id="ProtNLM"/>
    </source>
</evidence>
<dbReference type="InterPro" id="IPR036514">
    <property type="entry name" value="SGNH_hydro_sf"/>
</dbReference>
<accession>A0A1U7CMV4</accession>
<dbReference type="Gene3D" id="3.40.50.1110">
    <property type="entry name" value="SGNH hydrolase"/>
    <property type="match status" value="1"/>
</dbReference>
<proteinExistence type="predicted"/>
<reference evidence="3" key="1">
    <citation type="submission" date="2016-12" db="EMBL/GenBank/DDBJ databases">
        <title>Comparative genomics of four Isosphaeraceae planctomycetes: a common pool of plasmids and glycoside hydrolase genes.</title>
        <authorList>
            <person name="Ivanova A."/>
        </authorList>
    </citation>
    <scope>NUCLEOTIDE SEQUENCE [LARGE SCALE GENOMIC DNA]</scope>
    <source>
        <strain evidence="3">PX4</strain>
    </source>
</reference>
<sequence>MDQRAADPPTPSRSARRIRWFKRAIVLTTVGVAAGLLLASSTARFHVRNGAEQLRAELLWRVAGLKPDRTEVEAGWGRRRSRSIDQTHDVLSKFYDGTSDEMRALFRVAGMDPDHGLIRYGRGDQAFLISSQVFERDDHGRSYRMRPNTRSVWLRQVTLHNGPFGLFQVLDAPEHRAAAERAGAIVDEGSVQNTNSWGLRGPEPDPNAPFRGVVLGDSFMQSMFNGDAETPSIYLARHLEDHWKQTVSIANTGHIGYSPEQYYFALEEYGERMRPQFVVVSVCPNDFGDGMPVLAGAGDWFDEAAYWLEKIQLWCNAHSASLFLVAVPTHIQIEHQRKEAFYPGQVCNIFRAAPAQYCNPVDEFIDENLRLKRDAIREGKGYEASLLYNRAIQDDHFSPRGADLWARIVARRLILMLETKKPASAASPPLASP</sequence>
<dbReference type="SUPFAM" id="SSF52266">
    <property type="entry name" value="SGNH hydrolase"/>
    <property type="match status" value="1"/>
</dbReference>
<evidence type="ECO:0000313" key="3">
    <source>
        <dbReference type="Proteomes" id="UP000186309"/>
    </source>
</evidence>
<dbReference type="KEGG" id="pbor:BSF38_01679"/>
<gene>
    <name evidence="2" type="ORF">BSF38_01679</name>
</gene>
<organism evidence="2 3">
    <name type="scientific">Paludisphaera borealis</name>
    <dbReference type="NCBI Taxonomy" id="1387353"/>
    <lineage>
        <taxon>Bacteria</taxon>
        <taxon>Pseudomonadati</taxon>
        <taxon>Planctomycetota</taxon>
        <taxon>Planctomycetia</taxon>
        <taxon>Isosphaerales</taxon>
        <taxon>Isosphaeraceae</taxon>
        <taxon>Paludisphaera</taxon>
    </lineage>
</organism>
<keyword evidence="1" id="KW-1133">Transmembrane helix</keyword>
<evidence type="ECO:0000256" key="1">
    <source>
        <dbReference type="SAM" id="Phobius"/>
    </source>
</evidence>